<dbReference type="NCBIfam" id="TIGR00105">
    <property type="entry name" value="L31"/>
    <property type="match status" value="1"/>
</dbReference>
<reference evidence="8 10" key="1">
    <citation type="submission" date="2016-10" db="EMBL/GenBank/DDBJ databases">
        <authorList>
            <person name="de Groot N.N."/>
        </authorList>
    </citation>
    <scope>NUCLEOTIDE SEQUENCE [LARGE SCALE GENOMIC DNA]</scope>
    <source>
        <strain evidence="8 10">WG14</strain>
    </source>
</reference>
<dbReference type="Proteomes" id="UP000199322">
    <property type="component" value="Unassembled WGS sequence"/>
</dbReference>
<dbReference type="InterPro" id="IPR034704">
    <property type="entry name" value="Ribosomal_bL28/bL31-like_sf"/>
</dbReference>
<dbReference type="PANTHER" id="PTHR33280">
    <property type="entry name" value="50S RIBOSOMAL PROTEIN L31, CHLOROPLASTIC"/>
    <property type="match status" value="1"/>
</dbReference>
<name>A0A1G6HX63_9BACT</name>
<evidence type="ECO:0000256" key="2">
    <source>
        <dbReference type="ARBA" id="ARBA00022730"/>
    </source>
</evidence>
<feature type="binding site" evidence="7">
    <location>
        <position position="36"/>
    </location>
    <ligand>
        <name>Zn(2+)</name>
        <dbReference type="ChEBI" id="CHEBI:29105"/>
    </ligand>
</feature>
<accession>A0A1G6HX63</accession>
<proteinExistence type="inferred from homology"/>
<reference evidence="9 11" key="2">
    <citation type="submission" date="2019-04" db="EMBL/GenBank/DDBJ databases">
        <title>Draft genome sequence data and analysis of a Fermenting Bacterium, Geotoga petraea strain HO-Geo1, isolated from heavy-oil petroleum reservoir in Russia.</title>
        <authorList>
            <person name="Grouzdev D.S."/>
            <person name="Semenova E.M."/>
            <person name="Sokolova D.S."/>
            <person name="Tourova T.P."/>
            <person name="Poltaraus A.B."/>
            <person name="Nazina T.N."/>
        </authorList>
    </citation>
    <scope>NUCLEOTIDE SEQUENCE [LARGE SCALE GENOMIC DNA]</scope>
    <source>
        <strain evidence="9 11">HO-Geo1</strain>
    </source>
</reference>
<evidence type="ECO:0000313" key="8">
    <source>
        <dbReference type="EMBL" id="SDB98897.1"/>
    </source>
</evidence>
<comment type="subunit">
    <text evidence="7">Part of the 50S ribosomal subunit.</text>
</comment>
<protein>
    <recommendedName>
        <fullName evidence="6 7">Large ribosomal subunit protein bL31</fullName>
    </recommendedName>
</protein>
<evidence type="ECO:0000256" key="6">
    <source>
        <dbReference type="ARBA" id="ARBA00035687"/>
    </source>
</evidence>
<dbReference type="RefSeq" id="WP_091401931.1">
    <property type="nucleotide sequence ID" value="NZ_FMYV01000001.1"/>
</dbReference>
<dbReference type="GO" id="GO:0046872">
    <property type="term" value="F:metal ion binding"/>
    <property type="evidence" value="ECO:0007669"/>
    <property type="project" value="UniProtKB-KW"/>
</dbReference>
<feature type="binding site" evidence="7">
    <location>
        <position position="18"/>
    </location>
    <ligand>
        <name>Zn(2+)</name>
        <dbReference type="ChEBI" id="CHEBI:29105"/>
    </ligand>
</feature>
<evidence type="ECO:0000313" key="10">
    <source>
        <dbReference type="Proteomes" id="UP000199322"/>
    </source>
</evidence>
<comment type="function">
    <text evidence="7">Binds the 23S rRNA.</text>
</comment>
<dbReference type="STRING" id="28234.SAMN04488588_0161"/>
<evidence type="ECO:0000313" key="9">
    <source>
        <dbReference type="EMBL" id="TGG89009.1"/>
    </source>
</evidence>
<evidence type="ECO:0000256" key="5">
    <source>
        <dbReference type="ARBA" id="ARBA00023274"/>
    </source>
</evidence>
<organism evidence="8 10">
    <name type="scientific">Geotoga petraea</name>
    <dbReference type="NCBI Taxonomy" id="28234"/>
    <lineage>
        <taxon>Bacteria</taxon>
        <taxon>Thermotogati</taxon>
        <taxon>Thermotogota</taxon>
        <taxon>Thermotogae</taxon>
        <taxon>Petrotogales</taxon>
        <taxon>Petrotogaceae</taxon>
        <taxon>Geotoga</taxon>
    </lineage>
</organism>
<dbReference type="GO" id="GO:0006412">
    <property type="term" value="P:translation"/>
    <property type="evidence" value="ECO:0007669"/>
    <property type="project" value="UniProtKB-UniRule"/>
</dbReference>
<evidence type="ECO:0000256" key="7">
    <source>
        <dbReference type="HAMAP-Rule" id="MF_00501"/>
    </source>
</evidence>
<gene>
    <name evidence="7 9" type="primary">rpmE</name>
    <name evidence="9" type="ORF">E4650_02100</name>
    <name evidence="8" type="ORF">SAMN04488588_0161</name>
</gene>
<dbReference type="HAMAP" id="MF_00501">
    <property type="entry name" value="Ribosomal_bL31_1"/>
    <property type="match status" value="1"/>
</dbReference>
<evidence type="ECO:0000256" key="1">
    <source>
        <dbReference type="ARBA" id="ARBA00009296"/>
    </source>
</evidence>
<feature type="binding site" evidence="7">
    <location>
        <position position="16"/>
    </location>
    <ligand>
        <name>Zn(2+)</name>
        <dbReference type="ChEBI" id="CHEBI:29105"/>
    </ligand>
</feature>
<keyword evidence="5 7" id="KW-0687">Ribonucleoprotein</keyword>
<keyword evidence="3 7" id="KW-0694">RNA-binding</keyword>
<dbReference type="Proteomes" id="UP000297288">
    <property type="component" value="Unassembled WGS sequence"/>
</dbReference>
<dbReference type="PRINTS" id="PR01249">
    <property type="entry name" value="RIBOSOMALL31"/>
</dbReference>
<sequence length="70" mass="8092">MKKGIHPEMKLITVKCACGAEHKIYSTADNFRLDVCSECHPFYQGEGSGYLDTEGRIQKFKNKYKDYLKK</sequence>
<dbReference type="InterPro" id="IPR042105">
    <property type="entry name" value="Ribosomal_bL31_sf"/>
</dbReference>
<keyword evidence="4 7" id="KW-0689">Ribosomal protein</keyword>
<dbReference type="GO" id="GO:0019843">
    <property type="term" value="F:rRNA binding"/>
    <property type="evidence" value="ECO:0007669"/>
    <property type="project" value="UniProtKB-KW"/>
</dbReference>
<dbReference type="Gene3D" id="4.10.830.30">
    <property type="entry name" value="Ribosomal protein L31"/>
    <property type="match status" value="1"/>
</dbReference>
<dbReference type="InterPro" id="IPR027491">
    <property type="entry name" value="Ribosomal_bL31_A"/>
</dbReference>
<keyword evidence="7" id="KW-0479">Metal-binding</keyword>
<dbReference type="AlphaFoldDB" id="A0A1G6HX63"/>
<dbReference type="NCBIfam" id="NF000612">
    <property type="entry name" value="PRK00019.1"/>
    <property type="match status" value="1"/>
</dbReference>
<evidence type="ECO:0000256" key="3">
    <source>
        <dbReference type="ARBA" id="ARBA00022884"/>
    </source>
</evidence>
<keyword evidence="2 7" id="KW-0699">rRNA-binding</keyword>
<dbReference type="GO" id="GO:0003735">
    <property type="term" value="F:structural constituent of ribosome"/>
    <property type="evidence" value="ECO:0007669"/>
    <property type="project" value="InterPro"/>
</dbReference>
<dbReference type="GO" id="GO:1990904">
    <property type="term" value="C:ribonucleoprotein complex"/>
    <property type="evidence" value="ECO:0007669"/>
    <property type="project" value="UniProtKB-KW"/>
</dbReference>
<evidence type="ECO:0000313" key="11">
    <source>
        <dbReference type="Proteomes" id="UP000297288"/>
    </source>
</evidence>
<comment type="cofactor">
    <cofactor evidence="7">
        <name>Zn(2+)</name>
        <dbReference type="ChEBI" id="CHEBI:29105"/>
    </cofactor>
    <text evidence="7">Binds 1 zinc ion per subunit.</text>
</comment>
<dbReference type="OrthoDB" id="9803251at2"/>
<dbReference type="InterPro" id="IPR002150">
    <property type="entry name" value="Ribosomal_bL31"/>
</dbReference>
<feature type="binding site" evidence="7">
    <location>
        <position position="39"/>
    </location>
    <ligand>
        <name>Zn(2+)</name>
        <dbReference type="ChEBI" id="CHEBI:29105"/>
    </ligand>
</feature>
<keyword evidence="10" id="KW-1185">Reference proteome</keyword>
<keyword evidence="7" id="KW-0862">Zinc</keyword>
<dbReference type="EMBL" id="FMYV01000001">
    <property type="protein sequence ID" value="SDB98897.1"/>
    <property type="molecule type" value="Genomic_DNA"/>
</dbReference>
<dbReference type="SUPFAM" id="SSF143800">
    <property type="entry name" value="L28p-like"/>
    <property type="match status" value="1"/>
</dbReference>
<dbReference type="PANTHER" id="PTHR33280:SF1">
    <property type="entry name" value="LARGE RIBOSOMAL SUBUNIT PROTEIN BL31C"/>
    <property type="match status" value="1"/>
</dbReference>
<evidence type="ECO:0000256" key="4">
    <source>
        <dbReference type="ARBA" id="ARBA00022980"/>
    </source>
</evidence>
<dbReference type="Pfam" id="PF01197">
    <property type="entry name" value="Ribosomal_L31"/>
    <property type="match status" value="1"/>
</dbReference>
<dbReference type="GO" id="GO:0005840">
    <property type="term" value="C:ribosome"/>
    <property type="evidence" value="ECO:0007669"/>
    <property type="project" value="UniProtKB-KW"/>
</dbReference>
<dbReference type="EMBL" id="SRME01000001">
    <property type="protein sequence ID" value="TGG89009.1"/>
    <property type="molecule type" value="Genomic_DNA"/>
</dbReference>
<comment type="similarity">
    <text evidence="1 7">Belongs to the bacterial ribosomal protein bL31 family. Type A subfamily.</text>
</comment>